<dbReference type="SMART" id="SM00852">
    <property type="entry name" value="MoCF_biosynth"/>
    <property type="match status" value="1"/>
</dbReference>
<accession>A0A0A8UQD7</accession>
<sequence length="365" mass="41497">MTIALLATGDEIIHGDTLNTNSHYIAHALSSEGLPLGLQMACSDKEHEIHECFKFLTKHHDVIIAIGGLGPTSDDRTRFALAHFLKTKLIEFPDASEHIENRLRIFGRQLNAGNRQQALFPMGATLLPNPNGTALGCSYQWQNKLYILLPGPPRECLPMFNDYVFPLLQTRQHSNKCILKWRLFGVAEGLIAEKLDKILADFDCQTGYRLETPYVEFKVRCKAEIVAQIKERIDSVVAPYLISTIDKKASEQFCEQILQLKTPISIVDEVTGGLLQTLIQRPENYDLLQFNNCNSHTSIRFHLRGLEEYWHQRPISGKTQVYIDYSNSTQQGTETHELAHRSALVVHLAAEWLCFRLSHLINQLH</sequence>
<evidence type="ECO:0000259" key="1">
    <source>
        <dbReference type="SMART" id="SM00852"/>
    </source>
</evidence>
<dbReference type="PANTHER" id="PTHR13939:SF0">
    <property type="entry name" value="NMN AMIDOHYDROLASE-LIKE PROTEIN YFAY"/>
    <property type="match status" value="1"/>
</dbReference>
<dbReference type="InterPro" id="IPR001453">
    <property type="entry name" value="MoaB/Mog_dom"/>
</dbReference>
<evidence type="ECO:0000313" key="3">
    <source>
        <dbReference type="Proteomes" id="UP000032803"/>
    </source>
</evidence>
<reference evidence="3" key="1">
    <citation type="submission" date="2014-09" db="EMBL/GenBank/DDBJ databases">
        <authorList>
            <person name="Gomez-Valero L."/>
        </authorList>
    </citation>
    <scope>NUCLEOTIDE SEQUENCE [LARGE SCALE GENOMIC DNA]</scope>
    <source>
        <strain evidence="3">ATCC35250</strain>
    </source>
</reference>
<dbReference type="InterPro" id="IPR050101">
    <property type="entry name" value="CinA"/>
</dbReference>
<dbReference type="InterPro" id="IPR036425">
    <property type="entry name" value="MoaB/Mog-like_dom_sf"/>
</dbReference>
<dbReference type="Pfam" id="PF00994">
    <property type="entry name" value="MoCF_biosynth"/>
    <property type="match status" value="1"/>
</dbReference>
<dbReference type="KEGG" id="lha:LHA_0626"/>
<organism evidence="2 3">
    <name type="scientific">Legionella hackeliae</name>
    <dbReference type="NCBI Taxonomy" id="449"/>
    <lineage>
        <taxon>Bacteria</taxon>
        <taxon>Pseudomonadati</taxon>
        <taxon>Pseudomonadota</taxon>
        <taxon>Gammaproteobacteria</taxon>
        <taxon>Legionellales</taxon>
        <taxon>Legionellaceae</taxon>
        <taxon>Legionella</taxon>
    </lineage>
</organism>
<gene>
    <name evidence="2" type="primary">cinA</name>
    <name evidence="2" type="ORF">LHA_0626</name>
</gene>
<name>A0A0A8UQD7_LEGHA</name>
<dbReference type="Gene3D" id="3.40.980.10">
    <property type="entry name" value="MoaB/Mog-like domain"/>
    <property type="match status" value="1"/>
</dbReference>
<dbReference type="OrthoDB" id="9801454at2"/>
<dbReference type="CDD" id="cd00885">
    <property type="entry name" value="cinA"/>
    <property type="match status" value="1"/>
</dbReference>
<keyword evidence="3" id="KW-1185">Reference proteome</keyword>
<proteinExistence type="predicted"/>
<feature type="domain" description="MoaB/Mog" evidence="1">
    <location>
        <begin position="4"/>
        <end position="170"/>
    </location>
</feature>
<dbReference type="PANTHER" id="PTHR13939">
    <property type="entry name" value="NICOTINAMIDE-NUCLEOTIDE AMIDOHYDROLASE PNCC"/>
    <property type="match status" value="1"/>
</dbReference>
<dbReference type="STRING" id="449.LHA_0626"/>
<dbReference type="Proteomes" id="UP000032803">
    <property type="component" value="Chromosome I"/>
</dbReference>
<dbReference type="EMBL" id="LN681225">
    <property type="protein sequence ID" value="CEK09716.1"/>
    <property type="molecule type" value="Genomic_DNA"/>
</dbReference>
<evidence type="ECO:0000313" key="2">
    <source>
        <dbReference type="EMBL" id="CEK09716.1"/>
    </source>
</evidence>
<dbReference type="PATRIC" id="fig|449.7.peg.2723"/>
<dbReference type="HOGENOM" id="CLU_758200_0_0_6"/>
<dbReference type="RefSeq" id="WP_045105200.1">
    <property type="nucleotide sequence ID" value="NZ_LN681225.1"/>
</dbReference>
<dbReference type="SUPFAM" id="SSF53218">
    <property type="entry name" value="Molybdenum cofactor biosynthesis proteins"/>
    <property type="match status" value="1"/>
</dbReference>
<dbReference type="AlphaFoldDB" id="A0A0A8UQD7"/>
<protein>
    <submittedName>
        <fullName evidence="2">Competence-damage inducible protein</fullName>
    </submittedName>
</protein>